<sequence>MFCLDPFYKTGRFQQHLDVMKGSVDLMHSLLCVQAVIERELRHCYRLWVTLMLLGAGPRGNDRQLDRLAWAFRVFPFPLLTCFPVSCCQGLNRWMFGAIPAELSGCSKPSGKAARRVRKPSRHLVSFQRRCDNINLIPHIDFIWD</sequence>
<protein>
    <submittedName>
        <fullName evidence="1">Uncharacterized protein</fullName>
    </submittedName>
</protein>
<organism evidence="1 2">
    <name type="scientific">Chiloscyllium punctatum</name>
    <name type="common">Brownbanded bambooshark</name>
    <name type="synonym">Hemiscyllium punctatum</name>
    <dbReference type="NCBI Taxonomy" id="137246"/>
    <lineage>
        <taxon>Eukaryota</taxon>
        <taxon>Metazoa</taxon>
        <taxon>Chordata</taxon>
        <taxon>Craniata</taxon>
        <taxon>Vertebrata</taxon>
        <taxon>Chondrichthyes</taxon>
        <taxon>Elasmobranchii</taxon>
        <taxon>Galeomorphii</taxon>
        <taxon>Galeoidea</taxon>
        <taxon>Orectolobiformes</taxon>
        <taxon>Hemiscylliidae</taxon>
        <taxon>Chiloscyllium</taxon>
    </lineage>
</organism>
<evidence type="ECO:0000313" key="2">
    <source>
        <dbReference type="Proteomes" id="UP000287033"/>
    </source>
</evidence>
<dbReference type="AlphaFoldDB" id="A0A401T335"/>
<proteinExistence type="predicted"/>
<comment type="caution">
    <text evidence="1">The sequence shown here is derived from an EMBL/GenBank/DDBJ whole genome shotgun (WGS) entry which is preliminary data.</text>
</comment>
<name>A0A401T335_CHIPU</name>
<evidence type="ECO:0000313" key="1">
    <source>
        <dbReference type="EMBL" id="GCC37052.1"/>
    </source>
</evidence>
<dbReference type="EMBL" id="BEZZ01000933">
    <property type="protein sequence ID" value="GCC37052.1"/>
    <property type="molecule type" value="Genomic_DNA"/>
</dbReference>
<accession>A0A401T335</accession>
<reference evidence="1 2" key="1">
    <citation type="journal article" date="2018" name="Nat. Ecol. Evol.">
        <title>Shark genomes provide insights into elasmobranch evolution and the origin of vertebrates.</title>
        <authorList>
            <person name="Hara Y"/>
            <person name="Yamaguchi K"/>
            <person name="Onimaru K"/>
            <person name="Kadota M"/>
            <person name="Koyanagi M"/>
            <person name="Keeley SD"/>
            <person name="Tatsumi K"/>
            <person name="Tanaka K"/>
            <person name="Motone F"/>
            <person name="Kageyama Y"/>
            <person name="Nozu R"/>
            <person name="Adachi N"/>
            <person name="Nishimura O"/>
            <person name="Nakagawa R"/>
            <person name="Tanegashima C"/>
            <person name="Kiyatake I"/>
            <person name="Matsumoto R"/>
            <person name="Murakumo K"/>
            <person name="Nishida K"/>
            <person name="Terakita A"/>
            <person name="Kuratani S"/>
            <person name="Sato K"/>
            <person name="Hyodo S Kuraku.S."/>
        </authorList>
    </citation>
    <scope>NUCLEOTIDE SEQUENCE [LARGE SCALE GENOMIC DNA]</scope>
</reference>
<keyword evidence="2" id="KW-1185">Reference proteome</keyword>
<dbReference type="Proteomes" id="UP000287033">
    <property type="component" value="Unassembled WGS sequence"/>
</dbReference>
<gene>
    <name evidence="1" type="ORF">chiPu_0015552</name>
</gene>